<dbReference type="RefSeq" id="WP_117481883.1">
    <property type="nucleotide sequence ID" value="NZ_QSOB01000004.1"/>
</dbReference>
<dbReference type="Proteomes" id="UP000260642">
    <property type="component" value="Unassembled WGS sequence"/>
</dbReference>
<accession>A0A3E4EFB7</accession>
<proteinExistence type="predicted"/>
<gene>
    <name evidence="1" type="ORF">DXD95_04135</name>
</gene>
<sequence>MRISWENVDKYGNNYKLVENYSIYGFVFDCADDMEQAERQFRNLYSRMVYSVRKDEKNKDISFILGLSCHGKNCYKVQQKNGSRGRPKQRVVGKCTKKHIHGYISMSIESQGLYTLVKKIVDKENLRQQKRGLKQGRFWKNSNKENHNLCCMPIAYVRSQSEPNFYYEYGDISPFEND</sequence>
<name>A0A3E4EFB7_9FIRM</name>
<dbReference type="AlphaFoldDB" id="A0A3E4EFB7"/>
<evidence type="ECO:0000313" key="2">
    <source>
        <dbReference type="Proteomes" id="UP000260642"/>
    </source>
</evidence>
<protein>
    <submittedName>
        <fullName evidence="1">Uncharacterized protein</fullName>
    </submittedName>
</protein>
<dbReference type="EMBL" id="QSOB01000004">
    <property type="protein sequence ID" value="RGI69678.1"/>
    <property type="molecule type" value="Genomic_DNA"/>
</dbReference>
<organism evidence="1 2">
    <name type="scientific">Agathobacter rectalis</name>
    <dbReference type="NCBI Taxonomy" id="39491"/>
    <lineage>
        <taxon>Bacteria</taxon>
        <taxon>Bacillati</taxon>
        <taxon>Bacillota</taxon>
        <taxon>Clostridia</taxon>
        <taxon>Lachnospirales</taxon>
        <taxon>Lachnospiraceae</taxon>
        <taxon>Agathobacter</taxon>
    </lineage>
</organism>
<comment type="caution">
    <text evidence="1">The sequence shown here is derived from an EMBL/GenBank/DDBJ whole genome shotgun (WGS) entry which is preliminary data.</text>
</comment>
<evidence type="ECO:0000313" key="1">
    <source>
        <dbReference type="EMBL" id="RGI69678.1"/>
    </source>
</evidence>
<reference evidence="1 2" key="1">
    <citation type="submission" date="2018-08" db="EMBL/GenBank/DDBJ databases">
        <title>A genome reference for cultivated species of the human gut microbiota.</title>
        <authorList>
            <person name="Zou Y."/>
            <person name="Xue W."/>
            <person name="Luo G."/>
        </authorList>
    </citation>
    <scope>NUCLEOTIDE SEQUENCE [LARGE SCALE GENOMIC DNA]</scope>
    <source>
        <strain evidence="1 2">TM10-3</strain>
    </source>
</reference>